<proteinExistence type="predicted"/>
<feature type="compositionally biased region" description="Basic and acidic residues" evidence="1">
    <location>
        <begin position="73"/>
        <end position="121"/>
    </location>
</feature>
<evidence type="ECO:0000256" key="2">
    <source>
        <dbReference type="SAM" id="Phobius"/>
    </source>
</evidence>
<keyword evidence="2" id="KW-1133">Transmembrane helix</keyword>
<evidence type="ECO:0000256" key="1">
    <source>
        <dbReference type="SAM" id="MobiDB-lite"/>
    </source>
</evidence>
<dbReference type="EMBL" id="LSCV01000002">
    <property type="protein sequence ID" value="KXB42607.1"/>
    <property type="molecule type" value="Genomic_DNA"/>
</dbReference>
<reference evidence="4" key="1">
    <citation type="submission" date="2016-01" db="EMBL/GenBank/DDBJ databases">
        <authorList>
            <person name="Mitreva M."/>
            <person name="Pepin K.H."/>
            <person name="Mihindukulasuriya K.A."/>
            <person name="Fulton R."/>
            <person name="Fronick C."/>
            <person name="O'Laughlin M."/>
            <person name="Miner T."/>
            <person name="Herter B."/>
            <person name="Rosa B.A."/>
            <person name="Cordes M."/>
            <person name="Tomlinson C."/>
            <person name="Wollam A."/>
            <person name="Palsikar V.B."/>
            <person name="Mardis E.R."/>
            <person name="Wilson R.K."/>
        </authorList>
    </citation>
    <scope>NUCLEOTIDE SEQUENCE [LARGE SCALE GENOMIC DNA]</scope>
    <source>
        <strain evidence="4">KA00274</strain>
    </source>
</reference>
<evidence type="ECO:0000313" key="3">
    <source>
        <dbReference type="EMBL" id="KXB42607.1"/>
    </source>
</evidence>
<gene>
    <name evidence="3" type="ORF">HMPREF1872_00296</name>
</gene>
<feature type="region of interest" description="Disordered" evidence="1">
    <location>
        <begin position="46"/>
        <end position="154"/>
    </location>
</feature>
<sequence length="154" mass="17514">MYILFIVLGILLVAYITYLFVEIMRQMARGEEPKNTLFPFLYKPKKEAKQPTIETSKDEKASKVETSEANDSESAKEKEKGSEPVKTEEASQAHEEVETEKETETDKPELEEKDTKQEAHKLVTSSEAVSKTEAKPAELIDTTSKPRQAKQYNK</sequence>
<comment type="caution">
    <text evidence="3">The sequence shown here is derived from an EMBL/GenBank/DDBJ whole genome shotgun (WGS) entry which is preliminary data.</text>
</comment>
<keyword evidence="4" id="KW-1185">Reference proteome</keyword>
<name>A0A133YHI7_9FIRM</name>
<keyword evidence="2" id="KW-0472">Membrane</keyword>
<feature type="transmembrane region" description="Helical" evidence="2">
    <location>
        <begin position="6"/>
        <end position="24"/>
    </location>
</feature>
<feature type="compositionally biased region" description="Polar residues" evidence="1">
    <location>
        <begin position="141"/>
        <end position="154"/>
    </location>
</feature>
<keyword evidence="2" id="KW-0812">Transmembrane</keyword>
<feature type="compositionally biased region" description="Basic and acidic residues" evidence="1">
    <location>
        <begin position="46"/>
        <end position="66"/>
    </location>
</feature>
<evidence type="ECO:0000313" key="4">
    <source>
        <dbReference type="Proteomes" id="UP000070080"/>
    </source>
</evidence>
<accession>A0A133YHI7</accession>
<dbReference type="AlphaFoldDB" id="A0A133YHI7"/>
<organism evidence="3 4">
    <name type="scientific">Amygdalobacter nucleatus</name>
    <dbReference type="NCBI Taxonomy" id="3029274"/>
    <lineage>
        <taxon>Bacteria</taxon>
        <taxon>Bacillati</taxon>
        <taxon>Bacillota</taxon>
        <taxon>Clostridia</taxon>
        <taxon>Eubacteriales</taxon>
        <taxon>Oscillospiraceae</taxon>
        <taxon>Amygdalobacter</taxon>
    </lineage>
</organism>
<protein>
    <submittedName>
        <fullName evidence="3">Uncharacterized protein</fullName>
    </submittedName>
</protein>
<dbReference type="RefSeq" id="WP_066712942.1">
    <property type="nucleotide sequence ID" value="NZ_JARFNM010000001.1"/>
</dbReference>
<dbReference type="Proteomes" id="UP000070080">
    <property type="component" value="Unassembled WGS sequence"/>
</dbReference>